<gene>
    <name evidence="1" type="primary">LOC107828754</name>
</gene>
<dbReference type="PANTHER" id="PTHR33067">
    <property type="entry name" value="RNA-DIRECTED DNA POLYMERASE-RELATED"/>
    <property type="match status" value="1"/>
</dbReference>
<dbReference type="RefSeq" id="XP_016511610.1">
    <property type="nucleotide sequence ID" value="XM_016656124.1"/>
</dbReference>
<dbReference type="PANTHER" id="PTHR33067:SF9">
    <property type="entry name" value="RNA-DIRECTED DNA POLYMERASE"/>
    <property type="match status" value="1"/>
</dbReference>
<dbReference type="InterPro" id="IPR021109">
    <property type="entry name" value="Peptidase_aspartic_dom_sf"/>
</dbReference>
<dbReference type="PaxDb" id="4097-A0A1S4DDT7"/>
<evidence type="ECO:0000313" key="1">
    <source>
        <dbReference type="RefSeq" id="XP_016511610.1"/>
    </source>
</evidence>
<reference evidence="1" key="1">
    <citation type="submission" date="2025-08" db="UniProtKB">
        <authorList>
            <consortium name="RefSeq"/>
        </authorList>
    </citation>
    <scope>IDENTIFICATION</scope>
</reference>
<accession>A0A1S4DDT7</accession>
<dbReference type="KEGG" id="nta:107828754"/>
<organism evidence="1">
    <name type="scientific">Nicotiana tabacum</name>
    <name type="common">Common tobacco</name>
    <dbReference type="NCBI Taxonomy" id="4097"/>
    <lineage>
        <taxon>Eukaryota</taxon>
        <taxon>Viridiplantae</taxon>
        <taxon>Streptophyta</taxon>
        <taxon>Embryophyta</taxon>
        <taxon>Tracheophyta</taxon>
        <taxon>Spermatophyta</taxon>
        <taxon>Magnoliopsida</taxon>
        <taxon>eudicotyledons</taxon>
        <taxon>Gunneridae</taxon>
        <taxon>Pentapetalae</taxon>
        <taxon>asterids</taxon>
        <taxon>lamiids</taxon>
        <taxon>Solanales</taxon>
        <taxon>Solanaceae</taxon>
        <taxon>Nicotianoideae</taxon>
        <taxon>Nicotianeae</taxon>
        <taxon>Nicotiana</taxon>
    </lineage>
</organism>
<dbReference type="OrthoDB" id="1740010at2759"/>
<sequence length="298" mass="33696">MALNNRPQGTLPADTHVNPKEQVLNQLMAVSLRNGRNLDLEQEIARENRSTKTLVSVPIKVDESTEITKVRVQPAQEEINKEKEVAEETEKVQEKALEKVPEQDLTQAIGKKRAPAPLPQRLAKYQKDEKYKRFMEMLKQIQLNIPLIDDLREMSDYNCSDVVTRPIAEKLSDPRSFTIPCTIGILDDVLVQVGKFVFPADFVILDCQVDGEIPIILGRTFLATGRALIDYEMGELKMRLNNEEITFNVQKSMRRPSEFANCSLTDAVDVIMEEDDEALNAKDPLIACLVNLEEVNGC</sequence>
<dbReference type="AlphaFoldDB" id="A0A1S4DDT7"/>
<proteinExistence type="predicted"/>
<dbReference type="Gene3D" id="2.40.70.10">
    <property type="entry name" value="Acid Proteases"/>
    <property type="match status" value="1"/>
</dbReference>
<protein>
    <recommendedName>
        <fullName evidence="2">Reverse transcriptase domain-containing protein</fullName>
    </recommendedName>
</protein>
<name>A0A1S4DDT7_TOBAC</name>
<evidence type="ECO:0008006" key="2">
    <source>
        <dbReference type="Google" id="ProtNLM"/>
    </source>
</evidence>